<dbReference type="EMBL" id="BEZZ01020489">
    <property type="protein sequence ID" value="GCC39773.1"/>
    <property type="molecule type" value="Genomic_DNA"/>
</dbReference>
<feature type="non-terminal residue" evidence="2">
    <location>
        <position position="1"/>
    </location>
</feature>
<reference evidence="2 3" key="1">
    <citation type="journal article" date="2018" name="Nat. Ecol. Evol.">
        <title>Shark genomes provide insights into elasmobranch evolution and the origin of vertebrates.</title>
        <authorList>
            <person name="Hara Y"/>
            <person name="Yamaguchi K"/>
            <person name="Onimaru K"/>
            <person name="Kadota M"/>
            <person name="Koyanagi M"/>
            <person name="Keeley SD"/>
            <person name="Tatsumi K"/>
            <person name="Tanaka K"/>
            <person name="Motone F"/>
            <person name="Kageyama Y"/>
            <person name="Nozu R"/>
            <person name="Adachi N"/>
            <person name="Nishimura O"/>
            <person name="Nakagawa R"/>
            <person name="Tanegashima C"/>
            <person name="Kiyatake I"/>
            <person name="Matsumoto R"/>
            <person name="Murakumo K"/>
            <person name="Nishida K"/>
            <person name="Terakita A"/>
            <person name="Kuratani S"/>
            <person name="Sato K"/>
            <person name="Hyodo S Kuraku.S."/>
        </authorList>
    </citation>
    <scope>NUCLEOTIDE SEQUENCE [LARGE SCALE GENOMIC DNA]</scope>
</reference>
<sequence length="184" mass="20216">PFPTYRAIPSNPRQGLHPDPIPSGSEAEGPTSRYGGADTQAPQHGGLTQSREVHHSLGPCSQTGNGQCLPAGLGELPLHFLFLLTSIRSWRRHGPAFDACPSPPREVRRPFQHQEQCRSSLPGWCDPNRESEMGQCCFGRSSSICSSPFDEDAQSQLGHEEEEQEDYCLSLMHLSVGEAMASRY</sequence>
<dbReference type="AlphaFoldDB" id="A0A401TAV0"/>
<feature type="region of interest" description="Disordered" evidence="1">
    <location>
        <begin position="1"/>
        <end position="55"/>
    </location>
</feature>
<name>A0A401TAV0_CHIPU</name>
<evidence type="ECO:0000256" key="1">
    <source>
        <dbReference type="SAM" id="MobiDB-lite"/>
    </source>
</evidence>
<organism evidence="2 3">
    <name type="scientific">Chiloscyllium punctatum</name>
    <name type="common">Brownbanded bambooshark</name>
    <name type="synonym">Hemiscyllium punctatum</name>
    <dbReference type="NCBI Taxonomy" id="137246"/>
    <lineage>
        <taxon>Eukaryota</taxon>
        <taxon>Metazoa</taxon>
        <taxon>Chordata</taxon>
        <taxon>Craniata</taxon>
        <taxon>Vertebrata</taxon>
        <taxon>Chondrichthyes</taxon>
        <taxon>Elasmobranchii</taxon>
        <taxon>Galeomorphii</taxon>
        <taxon>Galeoidea</taxon>
        <taxon>Orectolobiformes</taxon>
        <taxon>Hemiscylliidae</taxon>
        <taxon>Chiloscyllium</taxon>
    </lineage>
</organism>
<evidence type="ECO:0000313" key="2">
    <source>
        <dbReference type="EMBL" id="GCC39773.1"/>
    </source>
</evidence>
<accession>A0A401TAV0</accession>
<comment type="caution">
    <text evidence="2">The sequence shown here is derived from an EMBL/GenBank/DDBJ whole genome shotgun (WGS) entry which is preliminary data.</text>
</comment>
<evidence type="ECO:0000313" key="3">
    <source>
        <dbReference type="Proteomes" id="UP000287033"/>
    </source>
</evidence>
<dbReference type="Proteomes" id="UP000287033">
    <property type="component" value="Unassembled WGS sequence"/>
</dbReference>
<proteinExistence type="predicted"/>
<protein>
    <submittedName>
        <fullName evidence="2">Uncharacterized protein</fullName>
    </submittedName>
</protein>
<gene>
    <name evidence="2" type="ORF">chiPu_0023405</name>
</gene>
<feature type="compositionally biased region" description="Polar residues" evidence="1">
    <location>
        <begin position="40"/>
        <end position="50"/>
    </location>
</feature>
<keyword evidence="3" id="KW-1185">Reference proteome</keyword>